<keyword evidence="2" id="KW-1185">Reference proteome</keyword>
<dbReference type="AlphaFoldDB" id="A0A1M5GM14"/>
<dbReference type="EMBL" id="FQUC01000014">
    <property type="protein sequence ID" value="SHG04747.1"/>
    <property type="molecule type" value="Genomic_DNA"/>
</dbReference>
<protein>
    <submittedName>
        <fullName evidence="1">Uncharacterized protein</fullName>
    </submittedName>
</protein>
<gene>
    <name evidence="1" type="ORF">SAMN05444362_11460</name>
</gene>
<name>A0A1M5GM14_9BACT</name>
<evidence type="ECO:0000313" key="2">
    <source>
        <dbReference type="Proteomes" id="UP000184480"/>
    </source>
</evidence>
<dbReference type="STRING" id="1346286.SAMN05444362_11460"/>
<proteinExistence type="predicted"/>
<dbReference type="Proteomes" id="UP000184480">
    <property type="component" value="Unassembled WGS sequence"/>
</dbReference>
<organism evidence="1 2">
    <name type="scientific">Dysgonomonas macrotermitis</name>
    <dbReference type="NCBI Taxonomy" id="1346286"/>
    <lineage>
        <taxon>Bacteria</taxon>
        <taxon>Pseudomonadati</taxon>
        <taxon>Bacteroidota</taxon>
        <taxon>Bacteroidia</taxon>
        <taxon>Bacteroidales</taxon>
        <taxon>Dysgonomonadaceae</taxon>
        <taxon>Dysgonomonas</taxon>
    </lineage>
</organism>
<sequence>MAKKLELSDKRRSGLETKHGKQVIEAISDVFQAMEDERADKEALDKQMNDILDKTNSL</sequence>
<dbReference type="RefSeq" id="WP_157257549.1">
    <property type="nucleotide sequence ID" value="NZ_BBXL01000014.1"/>
</dbReference>
<evidence type="ECO:0000313" key="1">
    <source>
        <dbReference type="EMBL" id="SHG04747.1"/>
    </source>
</evidence>
<accession>A0A1M5GM14</accession>
<reference evidence="2" key="1">
    <citation type="submission" date="2016-11" db="EMBL/GenBank/DDBJ databases">
        <authorList>
            <person name="Varghese N."/>
            <person name="Submissions S."/>
        </authorList>
    </citation>
    <scope>NUCLEOTIDE SEQUENCE [LARGE SCALE GENOMIC DNA]</scope>
    <source>
        <strain evidence="2">DSM 27370</strain>
    </source>
</reference>